<dbReference type="OrthoDB" id="9797997at2"/>
<proteinExistence type="predicted"/>
<keyword evidence="3" id="KW-1185">Reference proteome</keyword>
<dbReference type="EMBL" id="SGXG01000001">
    <property type="protein sequence ID" value="RZS96022.1"/>
    <property type="molecule type" value="Genomic_DNA"/>
</dbReference>
<dbReference type="AlphaFoldDB" id="A0A4Q7PB65"/>
<name>A0A4Q7PB65_9BACT</name>
<dbReference type="Proteomes" id="UP000292209">
    <property type="component" value="Unassembled WGS sequence"/>
</dbReference>
<dbReference type="GO" id="GO:0006313">
    <property type="term" value="P:DNA transposition"/>
    <property type="evidence" value="ECO:0007669"/>
    <property type="project" value="InterPro"/>
</dbReference>
<dbReference type="SUPFAM" id="SSF143422">
    <property type="entry name" value="Transposase IS200-like"/>
    <property type="match status" value="1"/>
</dbReference>
<organism evidence="2 3">
    <name type="scientific">Cecembia calidifontis</name>
    <dbReference type="NCBI Taxonomy" id="1187080"/>
    <lineage>
        <taxon>Bacteria</taxon>
        <taxon>Pseudomonadati</taxon>
        <taxon>Bacteroidota</taxon>
        <taxon>Cytophagia</taxon>
        <taxon>Cytophagales</taxon>
        <taxon>Cyclobacteriaceae</taxon>
        <taxon>Cecembia</taxon>
    </lineage>
</organism>
<evidence type="ECO:0000259" key="1">
    <source>
        <dbReference type="SMART" id="SM01321"/>
    </source>
</evidence>
<evidence type="ECO:0000313" key="3">
    <source>
        <dbReference type="Proteomes" id="UP000292209"/>
    </source>
</evidence>
<dbReference type="Gene3D" id="3.30.70.1290">
    <property type="entry name" value="Transposase IS200-like"/>
    <property type="match status" value="1"/>
</dbReference>
<reference evidence="2 3" key="1">
    <citation type="submission" date="2019-02" db="EMBL/GenBank/DDBJ databases">
        <title>Genomic Encyclopedia of Archaeal and Bacterial Type Strains, Phase II (KMG-II): from individual species to whole genera.</title>
        <authorList>
            <person name="Goeker M."/>
        </authorList>
    </citation>
    <scope>NUCLEOTIDE SEQUENCE [LARGE SCALE GENOMIC DNA]</scope>
    <source>
        <strain evidence="2 3">DSM 21411</strain>
    </source>
</reference>
<dbReference type="Pfam" id="PF01797">
    <property type="entry name" value="Y1_Tnp"/>
    <property type="match status" value="1"/>
</dbReference>
<dbReference type="InterPro" id="IPR002686">
    <property type="entry name" value="Transposase_17"/>
</dbReference>
<evidence type="ECO:0000313" key="2">
    <source>
        <dbReference type="EMBL" id="RZS96022.1"/>
    </source>
</evidence>
<dbReference type="GO" id="GO:0004803">
    <property type="term" value="F:transposase activity"/>
    <property type="evidence" value="ECO:0007669"/>
    <property type="project" value="InterPro"/>
</dbReference>
<sequence>MKHSHSEIWMHLVLSTKNQIPIFGNPEAKCIGEAIEEFASEHSNNAVSFAVLPEHIHILLKLPEDMSLNGLVSHLQTFIQSKMRKNELVNSNFQWEKDYHAHSVSINRLTTERSVIQRQNLKHKEMSFKEELKFLGL</sequence>
<dbReference type="GO" id="GO:0003677">
    <property type="term" value="F:DNA binding"/>
    <property type="evidence" value="ECO:0007669"/>
    <property type="project" value="InterPro"/>
</dbReference>
<comment type="caution">
    <text evidence="2">The sequence shown here is derived from an EMBL/GenBank/DDBJ whole genome shotgun (WGS) entry which is preliminary data.</text>
</comment>
<dbReference type="RefSeq" id="WP_130275038.1">
    <property type="nucleotide sequence ID" value="NZ_SGXG01000001.1"/>
</dbReference>
<protein>
    <submittedName>
        <fullName evidence="2">REP element-mobilizing transposase RayT</fullName>
    </submittedName>
</protein>
<dbReference type="SMART" id="SM01321">
    <property type="entry name" value="Y1_Tnp"/>
    <property type="match status" value="1"/>
</dbReference>
<accession>A0A4Q7PB65</accession>
<feature type="domain" description="Transposase IS200-like" evidence="1">
    <location>
        <begin position="5"/>
        <end position="119"/>
    </location>
</feature>
<dbReference type="InterPro" id="IPR036515">
    <property type="entry name" value="Transposase_17_sf"/>
</dbReference>
<gene>
    <name evidence="2" type="ORF">BC751_1576</name>
</gene>